<keyword evidence="1" id="KW-0812">Transmembrane</keyword>
<comment type="caution">
    <text evidence="2">The sequence shown here is derived from an EMBL/GenBank/DDBJ whole genome shotgun (WGS) entry which is preliminary data.</text>
</comment>
<name>A0A9X4NF43_9LACT</name>
<dbReference type="RefSeq" id="WP_278228656.1">
    <property type="nucleotide sequence ID" value="NZ_JAOWLY010000001.1"/>
</dbReference>
<protein>
    <submittedName>
        <fullName evidence="2">Uncharacterized protein</fullName>
    </submittedName>
</protein>
<evidence type="ECO:0000313" key="3">
    <source>
        <dbReference type="Proteomes" id="UP001152614"/>
    </source>
</evidence>
<dbReference type="EMBL" id="JAOWLY010000001">
    <property type="protein sequence ID" value="MDG4982871.1"/>
    <property type="molecule type" value="Genomic_DNA"/>
</dbReference>
<evidence type="ECO:0000313" key="2">
    <source>
        <dbReference type="EMBL" id="MDG4982871.1"/>
    </source>
</evidence>
<sequence length="148" mass="16726">MKKEVDGFTILILILLLGFWTGYLYSSSSRNDHEVKKTPQTVAVAEEKEVFAEVDLSNAKVYNGTPLRLSNFPKDDDIIVPGDYTLTVVATVEPTPDKSKFLMKETKLKITQPVYFKNIYLEKITNVPLSEMGSTKWGFKILAITKCE</sequence>
<proteinExistence type="predicted"/>
<feature type="transmembrane region" description="Helical" evidence="1">
    <location>
        <begin position="7"/>
        <end position="25"/>
    </location>
</feature>
<keyword evidence="1" id="KW-0472">Membrane</keyword>
<organism evidence="2 3">
    <name type="scientific">Lactococcus lactis</name>
    <dbReference type="NCBI Taxonomy" id="1358"/>
    <lineage>
        <taxon>Bacteria</taxon>
        <taxon>Bacillati</taxon>
        <taxon>Bacillota</taxon>
        <taxon>Bacilli</taxon>
        <taxon>Lactobacillales</taxon>
        <taxon>Streptococcaceae</taxon>
        <taxon>Lactococcus</taxon>
    </lineage>
</organism>
<reference evidence="2" key="2">
    <citation type="journal article" date="2023" name="Food Microbiol.">
        <title>Evaluation of the fermentation potential of lactic acid bacteria isolated from herbs, fruits and vegetables as starter cultures in nut-based milk alternatives.</title>
        <authorList>
            <person name="Huang W."/>
            <person name="Dong A."/>
            <person name="Pham H.T."/>
            <person name="Zhou C."/>
            <person name="Huo Z."/>
            <person name="Watjen A.P."/>
            <person name="Prakash S."/>
            <person name="Bang-Berthelsen C.H."/>
            <person name="Turner M.S."/>
        </authorList>
    </citation>
    <scope>NUCLEOTIDE SEQUENCE</scope>
    <source>
        <strain evidence="2">3</strain>
    </source>
</reference>
<keyword evidence="1" id="KW-1133">Transmembrane helix</keyword>
<evidence type="ECO:0000256" key="1">
    <source>
        <dbReference type="SAM" id="Phobius"/>
    </source>
</evidence>
<dbReference type="AlphaFoldDB" id="A0A9X4NF43"/>
<gene>
    <name evidence="2" type="ORF">OGZ51_01735</name>
</gene>
<dbReference type="Proteomes" id="UP001152614">
    <property type="component" value="Unassembled WGS sequence"/>
</dbReference>
<reference evidence="2" key="1">
    <citation type="submission" date="2022-10" db="EMBL/GenBank/DDBJ databases">
        <authorList>
            <person name="Turner M.S."/>
            <person name="Huang W."/>
        </authorList>
    </citation>
    <scope>NUCLEOTIDE SEQUENCE</scope>
    <source>
        <strain evidence="2">3</strain>
    </source>
</reference>
<accession>A0A9X4NF43</accession>